<accession>A0A0E3Y4V5</accession>
<dbReference type="Pfam" id="PF07087">
    <property type="entry name" value="DUF1353"/>
    <property type="match status" value="1"/>
</dbReference>
<dbReference type="InterPro" id="IPR010767">
    <property type="entry name" value="Phage_CGC-2007_Cje0229"/>
</dbReference>
<evidence type="ECO:0008006" key="2">
    <source>
        <dbReference type="Google" id="ProtNLM"/>
    </source>
</evidence>
<protein>
    <recommendedName>
        <fullName evidence="2">DUF1353 domain-containing protein</fullName>
    </recommendedName>
</protein>
<proteinExistence type="predicted"/>
<reference evidence="1" key="1">
    <citation type="submission" date="2015-04" db="EMBL/GenBank/DDBJ databases">
        <title>The Genome Sequence of Fusobacterium phage Funu2.</title>
        <authorList>
            <consortium name="The Broad Institute Genomics Platform"/>
            <person name="Earl A."/>
            <person name="Allen-Vercoe E."/>
            <person name="Daigneault M."/>
            <person name="Young S."/>
            <person name="Zeng Q."/>
            <person name="Gargeya S."/>
            <person name="Fitzgerald M."/>
            <person name="Abouelleil A."/>
            <person name="Alvarado L."/>
            <person name="Chapman S."/>
            <person name="Gainer-Dewar J."/>
            <person name="Goldberg J."/>
            <person name="Griggs A."/>
            <person name="Gujja S."/>
            <person name="Hansen M."/>
            <person name="Howarth C."/>
            <person name="Imamovic A."/>
            <person name="Ireland A."/>
            <person name="Larimer J."/>
            <person name="McCowan C."/>
            <person name="Murphy C."/>
            <person name="Pearson M."/>
            <person name="Poon T."/>
            <person name="Priest M."/>
            <person name="Roberts A."/>
            <person name="Saif S."/>
            <person name="Shea T."/>
            <person name="Sykes S."/>
            <person name="Wortman J."/>
            <person name="Nusbaum C."/>
            <person name="Birren B."/>
        </authorList>
    </citation>
    <scope>NUCLEOTIDE SEQUENCE</scope>
</reference>
<sequence>MEISKLKTMPIDDKYWEVMEDYFYQTSRGVIVVPKGFKTDYASVPRIFRNIINSYGKHGRAAVIHDWLYSNQCKINVTRAEADKIFLEIMKECGVNKIKRNLMYRMVRIFGASHFRKGE</sequence>
<evidence type="ECO:0000313" key="1">
    <source>
        <dbReference type="EMBL" id="AKC57563.1"/>
    </source>
</evidence>
<dbReference type="EMBL" id="KR131711">
    <property type="protein sequence ID" value="AKC57563.1"/>
    <property type="molecule type" value="Genomic_DNA"/>
</dbReference>
<dbReference type="SMR" id="A0A0E3Y4V5"/>
<name>A0A0E3Y4V5_9CAUD</name>
<gene>
    <name evidence="1" type="ORF">HMPREF1994_00004</name>
</gene>
<organism evidence="1">
    <name type="scientific">Fusobacterium phage Funu2</name>
    <dbReference type="NCBI Taxonomy" id="1640978"/>
    <lineage>
        <taxon>Viruses</taxon>
        <taxon>Duplodnaviria</taxon>
        <taxon>Heunggongvirae</taxon>
        <taxon>Uroviricota</taxon>
        <taxon>Caudoviricetes</taxon>
    </lineage>
</organism>